<dbReference type="OrthoDB" id="17373at10239"/>
<keyword evidence="2" id="KW-1185">Reference proteome</keyword>
<proteinExistence type="predicted"/>
<accession>A7WKS5</accession>
<dbReference type="RefSeq" id="YP_001604249.1">
    <property type="nucleotide sequence ID" value="NC_010153.1"/>
</dbReference>
<dbReference type="EMBL" id="AM087122">
    <property type="protein sequence ID" value="CAK29678.1"/>
    <property type="molecule type" value="Genomic_DNA"/>
</dbReference>
<sequence>MEEEKKEDEILLPEENKSETEKIVESMISSIETDLPSNVDYVTGIMVDDDRNVIVIKKGKIYVGKSLDDAKPIKEYMKNANMAFLINALYILKEMVPSYKDMWSGKLEEEFRKRYNEIF</sequence>
<dbReference type="KEGG" id="vg:5797940"/>
<protein>
    <submittedName>
        <fullName evidence="1">Uncharacterized protein</fullName>
    </submittedName>
</protein>
<name>A7WKS5_9VIRU</name>
<dbReference type="GeneID" id="5797940"/>
<organism evidence="1 2">
    <name type="scientific">Betalipothrixvirus pezzuloense</name>
    <dbReference type="NCBI Taxonomy" id="346883"/>
    <lineage>
        <taxon>Viruses</taxon>
        <taxon>Adnaviria</taxon>
        <taxon>Zilligvirae</taxon>
        <taxon>Taleaviricota</taxon>
        <taxon>Tokiviricetes</taxon>
        <taxon>Ligamenvirales</taxon>
        <taxon>Lipothrixviridae</taxon>
        <taxon>Betalipothrixvirus</taxon>
    </lineage>
</organism>
<evidence type="ECO:0000313" key="2">
    <source>
        <dbReference type="Proteomes" id="UP000001066"/>
    </source>
</evidence>
<evidence type="ECO:0000313" key="1">
    <source>
        <dbReference type="EMBL" id="CAK29678.1"/>
    </source>
</evidence>
<reference evidence="1 2" key="1">
    <citation type="journal article" date="2008" name="J. Virol.">
        <title>Structure of the acidianus filamentous virus 3 and comparative genomics of related archaeal lipothrixviruses.</title>
        <authorList>
            <person name="Vestergaard G."/>
            <person name="Aramayo R."/>
            <person name="Basta T."/>
            <person name="Haring M."/>
            <person name="Peng X."/>
            <person name="Brugger K."/>
            <person name="Chen L."/>
            <person name="Rachel R."/>
            <person name="Boisset N."/>
            <person name="Garrett R.A."/>
            <person name="Prangishvili D."/>
        </authorList>
    </citation>
    <scope>NUCLEOTIDE SEQUENCE [LARGE SCALE GENOMIC DNA]</scope>
</reference>
<dbReference type="Proteomes" id="UP000001066">
    <property type="component" value="Segment"/>
</dbReference>